<dbReference type="STRING" id="1121256.SAMN02746089_01621"/>
<evidence type="ECO:0000256" key="1">
    <source>
        <dbReference type="SAM" id="Phobius"/>
    </source>
</evidence>
<reference evidence="2 3" key="1">
    <citation type="submission" date="2016-11" db="EMBL/GenBank/DDBJ databases">
        <authorList>
            <person name="Jaros S."/>
            <person name="Januszkiewicz K."/>
            <person name="Wedrychowicz H."/>
        </authorList>
    </citation>
    <scope>NUCLEOTIDE SEQUENCE [LARGE SCALE GENOMIC DNA]</scope>
    <source>
        <strain evidence="2 3">DSM 17918</strain>
    </source>
</reference>
<dbReference type="OrthoDB" id="1730321at2"/>
<dbReference type="EMBL" id="FQVH01000017">
    <property type="protein sequence ID" value="SHF28740.1"/>
    <property type="molecule type" value="Genomic_DNA"/>
</dbReference>
<name>A0A1M5AEK7_9THEO</name>
<gene>
    <name evidence="2" type="ORF">SAMN02746089_01621</name>
</gene>
<proteinExistence type="predicted"/>
<keyword evidence="1" id="KW-0812">Transmembrane</keyword>
<sequence length="83" mass="9509">MRILKKQWYFIGLIVLNILIILSGLLFFYSGIVTGFKIPAFGSYVPGYTLGLLILYMGIVNFIKLHRLSARIKGKKFSFSNFK</sequence>
<keyword evidence="1" id="KW-1133">Transmembrane helix</keyword>
<accession>A0A1M5AEK7</accession>
<dbReference type="Proteomes" id="UP000184088">
    <property type="component" value="Unassembled WGS sequence"/>
</dbReference>
<protein>
    <submittedName>
        <fullName evidence="2">Uncharacterized protein</fullName>
    </submittedName>
</protein>
<dbReference type="AlphaFoldDB" id="A0A1M5AEK7"/>
<evidence type="ECO:0000313" key="3">
    <source>
        <dbReference type="Proteomes" id="UP000184088"/>
    </source>
</evidence>
<feature type="transmembrane region" description="Helical" evidence="1">
    <location>
        <begin position="41"/>
        <end position="63"/>
    </location>
</feature>
<dbReference type="RefSeq" id="WP_073343772.1">
    <property type="nucleotide sequence ID" value="NZ_FQVH01000017.1"/>
</dbReference>
<feature type="transmembrane region" description="Helical" evidence="1">
    <location>
        <begin position="7"/>
        <end position="29"/>
    </location>
</feature>
<evidence type="ECO:0000313" key="2">
    <source>
        <dbReference type="EMBL" id="SHF28740.1"/>
    </source>
</evidence>
<keyword evidence="3" id="KW-1185">Reference proteome</keyword>
<organism evidence="2 3">
    <name type="scientific">Caldanaerobius fijiensis DSM 17918</name>
    <dbReference type="NCBI Taxonomy" id="1121256"/>
    <lineage>
        <taxon>Bacteria</taxon>
        <taxon>Bacillati</taxon>
        <taxon>Bacillota</taxon>
        <taxon>Clostridia</taxon>
        <taxon>Thermoanaerobacterales</taxon>
        <taxon>Thermoanaerobacteraceae</taxon>
        <taxon>Caldanaerobius</taxon>
    </lineage>
</organism>
<keyword evidence="1" id="KW-0472">Membrane</keyword>